<feature type="compositionally biased region" description="Basic residues" evidence="1">
    <location>
        <begin position="453"/>
        <end position="462"/>
    </location>
</feature>
<reference evidence="3" key="1">
    <citation type="submission" date="2014-03" db="EMBL/GenBank/DDBJ databases">
        <title>The Genome Sequence of Puccinia striiformis f. sp. tritici PST-78.</title>
        <authorList>
            <consortium name="The Broad Institute Genome Sequencing Platform"/>
            <person name="Cuomo C."/>
            <person name="Hulbert S."/>
            <person name="Chen X."/>
            <person name="Walker B."/>
            <person name="Young S.K."/>
            <person name="Zeng Q."/>
            <person name="Gargeya S."/>
            <person name="Fitzgerald M."/>
            <person name="Haas B."/>
            <person name="Abouelleil A."/>
            <person name="Alvarado L."/>
            <person name="Arachchi H.M."/>
            <person name="Berlin A.M."/>
            <person name="Chapman S.B."/>
            <person name="Goldberg J."/>
            <person name="Griggs A."/>
            <person name="Gujja S."/>
            <person name="Hansen M."/>
            <person name="Howarth C."/>
            <person name="Imamovic A."/>
            <person name="Larimer J."/>
            <person name="McCowan C."/>
            <person name="Montmayeur A."/>
            <person name="Murphy C."/>
            <person name="Neiman D."/>
            <person name="Pearson M."/>
            <person name="Priest M."/>
            <person name="Roberts A."/>
            <person name="Saif S."/>
            <person name="Shea T."/>
            <person name="Sisk P."/>
            <person name="Sykes S."/>
            <person name="Wortman J."/>
            <person name="Nusbaum C."/>
            <person name="Birren B."/>
        </authorList>
    </citation>
    <scope>NUCLEOTIDE SEQUENCE [LARGE SCALE GENOMIC DNA]</scope>
    <source>
        <strain evidence="3">race PST-78</strain>
    </source>
</reference>
<dbReference type="OrthoDB" id="2499795at2759"/>
<feature type="compositionally biased region" description="Basic and acidic residues" evidence="1">
    <location>
        <begin position="163"/>
        <end position="178"/>
    </location>
</feature>
<protein>
    <submittedName>
        <fullName evidence="2">Uncharacterized protein</fullName>
    </submittedName>
</protein>
<feature type="compositionally biased region" description="Polar residues" evidence="1">
    <location>
        <begin position="467"/>
        <end position="482"/>
    </location>
</feature>
<feature type="compositionally biased region" description="Basic residues" evidence="1">
    <location>
        <begin position="197"/>
        <end position="206"/>
    </location>
</feature>
<sequence>MEMYVDAPSHQHMMAASFDRPNANRFRVRLMAENRNIRTSCISRTHQNIGGGNTGILTLTSSPSPKPKPSPKPNRASSRGRSRTTRPAAEYPAGEKGESGSPSSSSASHCLPATTSNSISDHPDTNPNDDLLTFETHATNGPSACSASEPAPNIDPLSPYTDHQSDNRPHHVSFDPKARIIPNPDEGNSSDEENHTRRSRSHTRKRPVRLCTKKIALPLNRSTSSLIGIGHHNNLSNASLSSITSPGPVSARELIAQTRKEIDEDEQFIPDAPRFVNLTLPSITRQPDRRALRLEEEHRLERWRQMGGRDKSNLKPTNYSNLSHLSSGLRERLTSATAPVQLSTNTAINSIPSSVSSEDVLKQITQDLPPSKQLRSVNSNALLAKSEPHDHKKSEQIHPLSPPVPVANSPSDDRPAPHVASAAKQGAASETLSPSQKIGRKSSRFRWLGQKVRSIRANRQRAHSLGPENSNVTPPSESTNDTPGALLEKSPTPAWSLQSPHHISPDKSLEGASLKRVSTPRVTPSQTMKSGAPLKRTSTPGTSIQSPSGPSLQRTSTPGAPPEKTSTPGPTLQRSATTGSLLIKPKHANFFRKLGIWRKKPPSSNQKESITDPAVASVDDVIVISAPPLSSPIQAMSNLSLALETNDDMRTTSANDKWGSSREIPLRECCSVCLDSANVGVGAKDETKFTPGALQHHHKKSWILQDTLKQGGIPSQQIKLISEELGPPYTTFVAHNPNT</sequence>
<accession>A0A0L0VA26</accession>
<feature type="compositionally biased region" description="Basic and acidic residues" evidence="1">
    <location>
        <begin position="386"/>
        <end position="396"/>
    </location>
</feature>
<comment type="caution">
    <text evidence="2">The sequence shown here is derived from an EMBL/GenBank/DDBJ whole genome shotgun (WGS) entry which is preliminary data.</text>
</comment>
<keyword evidence="3" id="KW-1185">Reference proteome</keyword>
<proteinExistence type="predicted"/>
<organism evidence="2 3">
    <name type="scientific">Puccinia striiformis f. sp. tritici PST-78</name>
    <dbReference type="NCBI Taxonomy" id="1165861"/>
    <lineage>
        <taxon>Eukaryota</taxon>
        <taxon>Fungi</taxon>
        <taxon>Dikarya</taxon>
        <taxon>Basidiomycota</taxon>
        <taxon>Pucciniomycotina</taxon>
        <taxon>Pucciniomycetes</taxon>
        <taxon>Pucciniales</taxon>
        <taxon>Pucciniaceae</taxon>
        <taxon>Puccinia</taxon>
    </lineage>
</organism>
<feature type="compositionally biased region" description="Polar residues" evidence="1">
    <location>
        <begin position="536"/>
        <end position="580"/>
    </location>
</feature>
<dbReference type="AlphaFoldDB" id="A0A0L0VA26"/>
<evidence type="ECO:0000313" key="2">
    <source>
        <dbReference type="EMBL" id="KNE96140.1"/>
    </source>
</evidence>
<feature type="compositionally biased region" description="Polar residues" evidence="1">
    <location>
        <begin position="136"/>
        <end position="146"/>
    </location>
</feature>
<evidence type="ECO:0000313" key="3">
    <source>
        <dbReference type="Proteomes" id="UP000054564"/>
    </source>
</evidence>
<feature type="region of interest" description="Disordered" evidence="1">
    <location>
        <begin position="43"/>
        <end position="206"/>
    </location>
</feature>
<name>A0A0L0VA26_9BASI</name>
<gene>
    <name evidence="2" type="ORF">PSTG_10559</name>
</gene>
<evidence type="ECO:0000256" key="1">
    <source>
        <dbReference type="SAM" id="MobiDB-lite"/>
    </source>
</evidence>
<dbReference type="EMBL" id="AJIL01000086">
    <property type="protein sequence ID" value="KNE96140.1"/>
    <property type="molecule type" value="Genomic_DNA"/>
</dbReference>
<feature type="region of interest" description="Disordered" evidence="1">
    <location>
        <begin position="385"/>
        <end position="580"/>
    </location>
</feature>
<feature type="compositionally biased region" description="Polar residues" evidence="1">
    <location>
        <begin position="520"/>
        <end position="529"/>
    </location>
</feature>
<dbReference type="Proteomes" id="UP000054564">
    <property type="component" value="Unassembled WGS sequence"/>
</dbReference>
<feature type="compositionally biased region" description="Low complexity" evidence="1">
    <location>
        <begin position="99"/>
        <end position="108"/>
    </location>
</feature>
<feature type="compositionally biased region" description="Polar residues" evidence="1">
    <location>
        <begin position="113"/>
        <end position="128"/>
    </location>
</feature>